<evidence type="ECO:0000313" key="2">
    <source>
        <dbReference type="EMBL" id="CAF0806350.1"/>
    </source>
</evidence>
<dbReference type="Proteomes" id="UP000677228">
    <property type="component" value="Unassembled WGS sequence"/>
</dbReference>
<dbReference type="EMBL" id="CAJOBC010000485">
    <property type="protein sequence ID" value="CAF3591779.1"/>
    <property type="molecule type" value="Genomic_DNA"/>
</dbReference>
<evidence type="ECO:0000313" key="3">
    <source>
        <dbReference type="EMBL" id="CAF3549803.1"/>
    </source>
</evidence>
<evidence type="ECO:0000313" key="4">
    <source>
        <dbReference type="EMBL" id="CAF3591779.1"/>
    </source>
</evidence>
<gene>
    <name evidence="2" type="ORF">GPM918_LOCUS3793</name>
    <name evidence="1" type="ORF">OVA965_LOCUS2987</name>
    <name evidence="4" type="ORF">SRO942_LOCUS3793</name>
    <name evidence="3" type="ORF">TMI583_LOCUS2986</name>
</gene>
<proteinExistence type="predicted"/>
<evidence type="ECO:0000313" key="5">
    <source>
        <dbReference type="Proteomes" id="UP000663829"/>
    </source>
</evidence>
<comment type="caution">
    <text evidence="2">The sequence shown here is derived from an EMBL/GenBank/DDBJ whole genome shotgun (WGS) entry which is preliminary data.</text>
</comment>
<sequence>MYIPDLTYRMLNAEKQIYHSIENFFPHVVNYDEPNHFTVSNSLQSVSQQQQQLISSSLKSPPDITVEKASIKNHSVTSPFAYDLALTTSLSIPSTSHINPSQPQATFIDSIVNKPADEIEIKIRFVFLRVGEIDTLKYALVFPHIFILKKYDVFYLSERYNAEIFFEACWIDEHLKNQMLYDPTVHWNPSLIVTNEIGDNKHDVVWYTVTNCDSSPEVTEHHKIRGIFWEKMEVSYSYI</sequence>
<accession>A0A813T9X0</accession>
<dbReference type="Proteomes" id="UP000681722">
    <property type="component" value="Unassembled WGS sequence"/>
</dbReference>
<evidence type="ECO:0000313" key="1">
    <source>
        <dbReference type="EMBL" id="CAF0769170.1"/>
    </source>
</evidence>
<keyword evidence="5" id="KW-1185">Reference proteome</keyword>
<name>A0A813T9X0_9BILA</name>
<dbReference type="Proteomes" id="UP000682733">
    <property type="component" value="Unassembled WGS sequence"/>
</dbReference>
<reference evidence="2" key="1">
    <citation type="submission" date="2021-02" db="EMBL/GenBank/DDBJ databases">
        <authorList>
            <person name="Nowell W R."/>
        </authorList>
    </citation>
    <scope>NUCLEOTIDE SEQUENCE</scope>
</reference>
<dbReference type="EMBL" id="CAJOBA010000687">
    <property type="protein sequence ID" value="CAF3549803.1"/>
    <property type="molecule type" value="Genomic_DNA"/>
</dbReference>
<dbReference type="Proteomes" id="UP000663829">
    <property type="component" value="Unassembled WGS sequence"/>
</dbReference>
<protein>
    <submittedName>
        <fullName evidence="2">Uncharacterized protein</fullName>
    </submittedName>
</protein>
<dbReference type="AlphaFoldDB" id="A0A813T9X0"/>
<dbReference type="EMBL" id="CAJNOK010000687">
    <property type="protein sequence ID" value="CAF0769170.1"/>
    <property type="molecule type" value="Genomic_DNA"/>
</dbReference>
<dbReference type="EMBL" id="CAJNOQ010000485">
    <property type="protein sequence ID" value="CAF0806350.1"/>
    <property type="molecule type" value="Genomic_DNA"/>
</dbReference>
<organism evidence="2 5">
    <name type="scientific">Didymodactylos carnosus</name>
    <dbReference type="NCBI Taxonomy" id="1234261"/>
    <lineage>
        <taxon>Eukaryota</taxon>
        <taxon>Metazoa</taxon>
        <taxon>Spiralia</taxon>
        <taxon>Gnathifera</taxon>
        <taxon>Rotifera</taxon>
        <taxon>Eurotatoria</taxon>
        <taxon>Bdelloidea</taxon>
        <taxon>Philodinida</taxon>
        <taxon>Philodinidae</taxon>
        <taxon>Didymodactylos</taxon>
    </lineage>
</organism>